<dbReference type="Gene3D" id="3.10.105.10">
    <property type="entry name" value="Dipeptide-binding Protein, Domain 3"/>
    <property type="match status" value="1"/>
</dbReference>
<evidence type="ECO:0000256" key="2">
    <source>
        <dbReference type="ARBA" id="ARBA00005695"/>
    </source>
</evidence>
<comment type="caution">
    <text evidence="7">The sequence shown here is derived from an EMBL/GenBank/DDBJ whole genome shotgun (WGS) entry which is preliminary data.</text>
</comment>
<feature type="chain" id="PRO_5012201469" description="Solute-binding protein family 5 domain-containing protein" evidence="5">
    <location>
        <begin position="27"/>
        <end position="542"/>
    </location>
</feature>
<reference evidence="8" key="1">
    <citation type="submission" date="2017-08" db="EMBL/GenBank/DDBJ databases">
        <title>A dynamic microbial community with high functional redundancy inhabits the cold, oxic subseafloor aquifer.</title>
        <authorList>
            <person name="Tully B.J."/>
            <person name="Wheat C.G."/>
            <person name="Glazer B.T."/>
            <person name="Huber J.A."/>
        </authorList>
    </citation>
    <scope>NUCLEOTIDE SEQUENCE [LARGE SCALE GENOMIC DNA]</scope>
</reference>
<gene>
    <name evidence="7" type="ORF">COC19_05945</name>
</gene>
<protein>
    <recommendedName>
        <fullName evidence="6">Solute-binding protein family 5 domain-containing protein</fullName>
    </recommendedName>
</protein>
<dbReference type="AlphaFoldDB" id="A0A2A4ML38"/>
<organism evidence="7 8">
    <name type="scientific">SAR86 cluster bacterium</name>
    <dbReference type="NCBI Taxonomy" id="2030880"/>
    <lineage>
        <taxon>Bacteria</taxon>
        <taxon>Pseudomonadati</taxon>
        <taxon>Pseudomonadota</taxon>
        <taxon>Gammaproteobacteria</taxon>
        <taxon>SAR86 cluster</taxon>
    </lineage>
</organism>
<accession>A0A2A4ML38</accession>
<dbReference type="InterPro" id="IPR000914">
    <property type="entry name" value="SBP_5_dom"/>
</dbReference>
<dbReference type="Proteomes" id="UP000218172">
    <property type="component" value="Unassembled WGS sequence"/>
</dbReference>
<dbReference type="GO" id="GO:0030288">
    <property type="term" value="C:outer membrane-bounded periplasmic space"/>
    <property type="evidence" value="ECO:0007669"/>
    <property type="project" value="UniProtKB-ARBA"/>
</dbReference>
<dbReference type="PANTHER" id="PTHR30290">
    <property type="entry name" value="PERIPLASMIC BINDING COMPONENT OF ABC TRANSPORTER"/>
    <property type="match status" value="1"/>
</dbReference>
<dbReference type="Gene3D" id="3.90.76.10">
    <property type="entry name" value="Dipeptide-binding Protein, Domain 1"/>
    <property type="match status" value="1"/>
</dbReference>
<dbReference type="GO" id="GO:1904680">
    <property type="term" value="F:peptide transmembrane transporter activity"/>
    <property type="evidence" value="ECO:0007669"/>
    <property type="project" value="TreeGrafter"/>
</dbReference>
<evidence type="ECO:0000256" key="5">
    <source>
        <dbReference type="SAM" id="SignalP"/>
    </source>
</evidence>
<evidence type="ECO:0000256" key="1">
    <source>
        <dbReference type="ARBA" id="ARBA00004196"/>
    </source>
</evidence>
<evidence type="ECO:0000256" key="3">
    <source>
        <dbReference type="ARBA" id="ARBA00022448"/>
    </source>
</evidence>
<proteinExistence type="inferred from homology"/>
<evidence type="ECO:0000313" key="8">
    <source>
        <dbReference type="Proteomes" id="UP000218172"/>
    </source>
</evidence>
<dbReference type="FunFam" id="3.90.76.10:FF:000001">
    <property type="entry name" value="Oligopeptide ABC transporter substrate-binding protein"/>
    <property type="match status" value="1"/>
</dbReference>
<dbReference type="CDD" id="cd08504">
    <property type="entry name" value="PBP2_OppA"/>
    <property type="match status" value="1"/>
</dbReference>
<dbReference type="PANTHER" id="PTHR30290:SF10">
    <property type="entry name" value="PERIPLASMIC OLIGOPEPTIDE-BINDING PROTEIN-RELATED"/>
    <property type="match status" value="1"/>
</dbReference>
<name>A0A2A4ML38_9GAMM</name>
<evidence type="ECO:0000313" key="7">
    <source>
        <dbReference type="EMBL" id="PCH60467.1"/>
    </source>
</evidence>
<dbReference type="Pfam" id="PF00496">
    <property type="entry name" value="SBP_bac_5"/>
    <property type="match status" value="1"/>
</dbReference>
<comment type="subcellular location">
    <subcellularLocation>
        <location evidence="1">Cell envelope</location>
    </subcellularLocation>
</comment>
<evidence type="ECO:0000256" key="4">
    <source>
        <dbReference type="ARBA" id="ARBA00022729"/>
    </source>
</evidence>
<keyword evidence="3" id="KW-0813">Transport</keyword>
<sequence length="542" mass="61383">MSTQNSKFTALILSSLLILSSTYIMAQPIPTATYAINIGFSVGPSSFNPIRARGIWNHEIIRNIFEGLISINSQGEIIPAQADSWEVSDDGTIWTFKLRRNAYWSDGEAVTAAQFVRAWQLALNAPGDRQDYQLPEIKNSSAIIAGELSIQALGIRALNGHSLEIILEQKNPIFLEMLFAYTLVPIPLHLSNILDFSQRWLTIKNSVFNGAYVLSNVELGDDADELMKITLVANSSYYNNSSTLIRKINFTAYAGNNRLMVQDFRAGKLHIAYLGLSSSQSSFILENFKGPLTQESYYGINYLLINHQISELEKAEIREAISMSIDRVEIINKILGHNAVPAYSILPPDDISGANMLKPHWHELTQEQRIAHARSTLEAAGYSSQKPLVLEVSMRRNITHERIITAIHSMLTRIHIDVKIIPTSSPIYFRSLSSGNFQAGRLGWKGAFNIPQTFTQIFHSNSTYNYANWNDPTYDRLFVDFGRSSDSEARKRLLNRMLQRIMDETVIIPLFYDTSITLIDEKVTGYHKNPYEAHLYRWLELH</sequence>
<dbReference type="InterPro" id="IPR030678">
    <property type="entry name" value="Peptide/Ni-bd"/>
</dbReference>
<dbReference type="PIRSF" id="PIRSF002741">
    <property type="entry name" value="MppA"/>
    <property type="match status" value="1"/>
</dbReference>
<evidence type="ECO:0000259" key="6">
    <source>
        <dbReference type="Pfam" id="PF00496"/>
    </source>
</evidence>
<dbReference type="EMBL" id="NVQR01000091">
    <property type="protein sequence ID" value="PCH60467.1"/>
    <property type="molecule type" value="Genomic_DNA"/>
</dbReference>
<dbReference type="GO" id="GO:0015833">
    <property type="term" value="P:peptide transport"/>
    <property type="evidence" value="ECO:0007669"/>
    <property type="project" value="TreeGrafter"/>
</dbReference>
<feature type="domain" description="Solute-binding protein family 5" evidence="6">
    <location>
        <begin position="76"/>
        <end position="464"/>
    </location>
</feature>
<keyword evidence="4 5" id="KW-0732">Signal</keyword>
<dbReference type="Gene3D" id="3.40.190.10">
    <property type="entry name" value="Periplasmic binding protein-like II"/>
    <property type="match status" value="1"/>
</dbReference>
<feature type="signal peptide" evidence="5">
    <location>
        <begin position="1"/>
        <end position="26"/>
    </location>
</feature>
<dbReference type="InterPro" id="IPR039424">
    <property type="entry name" value="SBP_5"/>
</dbReference>
<dbReference type="GO" id="GO:0043190">
    <property type="term" value="C:ATP-binding cassette (ABC) transporter complex"/>
    <property type="evidence" value="ECO:0007669"/>
    <property type="project" value="InterPro"/>
</dbReference>
<dbReference type="SUPFAM" id="SSF53850">
    <property type="entry name" value="Periplasmic binding protein-like II"/>
    <property type="match status" value="1"/>
</dbReference>
<comment type="similarity">
    <text evidence="2">Belongs to the bacterial solute-binding protein 5 family.</text>
</comment>